<dbReference type="InterPro" id="IPR013154">
    <property type="entry name" value="ADH-like_N"/>
</dbReference>
<dbReference type="InterPro" id="IPR020843">
    <property type="entry name" value="ER"/>
</dbReference>
<feature type="non-terminal residue" evidence="4">
    <location>
        <position position="326"/>
    </location>
</feature>
<protein>
    <submittedName>
        <fullName evidence="4">Chaperonin 10-like protein</fullName>
    </submittedName>
</protein>
<dbReference type="InterPro" id="IPR013149">
    <property type="entry name" value="ADH-like_C"/>
</dbReference>
<dbReference type="InterPro" id="IPR047122">
    <property type="entry name" value="Trans-enoyl_RdTase-like"/>
</dbReference>
<evidence type="ECO:0000313" key="5">
    <source>
        <dbReference type="Proteomes" id="UP001201262"/>
    </source>
</evidence>
<evidence type="ECO:0000259" key="3">
    <source>
        <dbReference type="SMART" id="SM00829"/>
    </source>
</evidence>
<evidence type="ECO:0000256" key="1">
    <source>
        <dbReference type="ARBA" id="ARBA00008072"/>
    </source>
</evidence>
<dbReference type="SUPFAM" id="SSF51735">
    <property type="entry name" value="NAD(P)-binding Rossmann-fold domains"/>
    <property type="match status" value="1"/>
</dbReference>
<keyword evidence="5" id="KW-1185">Reference proteome</keyword>
<dbReference type="Gene3D" id="3.90.180.10">
    <property type="entry name" value="Medium-chain alcohol dehydrogenases, catalytic domain"/>
    <property type="match status" value="1"/>
</dbReference>
<dbReference type="PANTHER" id="PTHR45348:SF2">
    <property type="entry name" value="ZINC-TYPE ALCOHOL DEHYDROGENASE-LIKE PROTEIN C2E1P3.01"/>
    <property type="match status" value="1"/>
</dbReference>
<feature type="domain" description="Enoyl reductase (ER)" evidence="3">
    <location>
        <begin position="9"/>
        <end position="300"/>
    </location>
</feature>
<dbReference type="GeneID" id="70240431"/>
<dbReference type="Pfam" id="PF08240">
    <property type="entry name" value="ADH_N"/>
    <property type="match status" value="1"/>
</dbReference>
<evidence type="ECO:0000256" key="2">
    <source>
        <dbReference type="ARBA" id="ARBA00023002"/>
    </source>
</evidence>
<feature type="non-terminal residue" evidence="4">
    <location>
        <position position="1"/>
    </location>
</feature>
<dbReference type="PANTHER" id="PTHR45348">
    <property type="entry name" value="HYPOTHETICAL OXIDOREDUCTASE (EUROFUNG)"/>
    <property type="match status" value="1"/>
</dbReference>
<dbReference type="AlphaFoldDB" id="A0AAD4KUF7"/>
<dbReference type="InterPro" id="IPR036291">
    <property type="entry name" value="NAD(P)-bd_dom_sf"/>
</dbReference>
<accession>A0AAD4KUF7</accession>
<dbReference type="RefSeq" id="XP_046073931.1">
    <property type="nucleotide sequence ID" value="XM_046210144.1"/>
</dbReference>
<name>A0AAD4KUF7_9EURO</name>
<dbReference type="EMBL" id="JAJTJA010000004">
    <property type="protein sequence ID" value="KAH8700225.1"/>
    <property type="molecule type" value="Genomic_DNA"/>
</dbReference>
<comment type="similarity">
    <text evidence="1">Belongs to the zinc-containing alcohol dehydrogenase family.</text>
</comment>
<sequence length="326" mass="35714">NRALVVSEKRTYKIVNDIPYPVLKSADEIIISNRAVGLNPIDWKSVEFNFCLPEFPWITGREVAGVVKAIGANVKELKVGDRVWASTYYRDRRAGCFQQYVAVPQHTVTRIPDNLDFESASCLGVAGLTAAMTLWKWLDVPIGSVSRLPAPSSIEYIVIWGGSTVTGQFAIQIAIQSGLHVIAVASEKTRPLVLSLGATRVVTRDGKTNDEIVSEIRTLGGDNITRAVDLVGAETAKFCLELFSTTKPGLFAPLAMISSDTYIPENIKVKSVEMKQFILNPESKIYATELNRLVSDGLVIMPTIEVLNGGLDSIESGLERLKRSDM</sequence>
<dbReference type="Pfam" id="PF00107">
    <property type="entry name" value="ADH_zinc_N"/>
    <property type="match status" value="1"/>
</dbReference>
<keyword evidence="2" id="KW-0560">Oxidoreductase</keyword>
<dbReference type="SMART" id="SM00829">
    <property type="entry name" value="PKS_ER"/>
    <property type="match status" value="1"/>
</dbReference>
<reference evidence="4" key="1">
    <citation type="submission" date="2021-12" db="EMBL/GenBank/DDBJ databases">
        <title>Convergent genome expansion in fungi linked to evolution of root-endophyte symbiosis.</title>
        <authorList>
            <consortium name="DOE Joint Genome Institute"/>
            <person name="Ke Y.-H."/>
            <person name="Bonito G."/>
            <person name="Liao H.-L."/>
            <person name="Looney B."/>
            <person name="Rojas-Flechas A."/>
            <person name="Nash J."/>
            <person name="Hameed K."/>
            <person name="Schadt C."/>
            <person name="Martin F."/>
            <person name="Crous P.W."/>
            <person name="Miettinen O."/>
            <person name="Magnuson J.K."/>
            <person name="Labbe J."/>
            <person name="Jacobson D."/>
            <person name="Doktycz M.J."/>
            <person name="Veneault-Fourrey C."/>
            <person name="Kuo A."/>
            <person name="Mondo S."/>
            <person name="Calhoun S."/>
            <person name="Riley R."/>
            <person name="Ohm R."/>
            <person name="LaButti K."/>
            <person name="Andreopoulos B."/>
            <person name="Pangilinan J."/>
            <person name="Nolan M."/>
            <person name="Tritt A."/>
            <person name="Clum A."/>
            <person name="Lipzen A."/>
            <person name="Daum C."/>
            <person name="Barry K."/>
            <person name="Grigoriev I.V."/>
            <person name="Vilgalys R."/>
        </authorList>
    </citation>
    <scope>NUCLEOTIDE SEQUENCE</scope>
    <source>
        <strain evidence="4">PMI_201</strain>
    </source>
</reference>
<dbReference type="Proteomes" id="UP001201262">
    <property type="component" value="Unassembled WGS sequence"/>
</dbReference>
<dbReference type="CDD" id="cd08249">
    <property type="entry name" value="enoyl_reductase_like"/>
    <property type="match status" value="1"/>
</dbReference>
<dbReference type="Gene3D" id="3.40.50.720">
    <property type="entry name" value="NAD(P)-binding Rossmann-like Domain"/>
    <property type="match status" value="1"/>
</dbReference>
<dbReference type="SUPFAM" id="SSF50129">
    <property type="entry name" value="GroES-like"/>
    <property type="match status" value="1"/>
</dbReference>
<dbReference type="GO" id="GO:0016651">
    <property type="term" value="F:oxidoreductase activity, acting on NAD(P)H"/>
    <property type="evidence" value="ECO:0007669"/>
    <property type="project" value="InterPro"/>
</dbReference>
<comment type="caution">
    <text evidence="4">The sequence shown here is derived from an EMBL/GenBank/DDBJ whole genome shotgun (WGS) entry which is preliminary data.</text>
</comment>
<gene>
    <name evidence="4" type="ORF">BGW36DRAFT_270626</name>
</gene>
<evidence type="ECO:0000313" key="4">
    <source>
        <dbReference type="EMBL" id="KAH8700225.1"/>
    </source>
</evidence>
<dbReference type="InterPro" id="IPR011032">
    <property type="entry name" value="GroES-like_sf"/>
</dbReference>
<organism evidence="4 5">
    <name type="scientific">Talaromyces proteolyticus</name>
    <dbReference type="NCBI Taxonomy" id="1131652"/>
    <lineage>
        <taxon>Eukaryota</taxon>
        <taxon>Fungi</taxon>
        <taxon>Dikarya</taxon>
        <taxon>Ascomycota</taxon>
        <taxon>Pezizomycotina</taxon>
        <taxon>Eurotiomycetes</taxon>
        <taxon>Eurotiomycetidae</taxon>
        <taxon>Eurotiales</taxon>
        <taxon>Trichocomaceae</taxon>
        <taxon>Talaromyces</taxon>
        <taxon>Talaromyces sect. Bacilispori</taxon>
    </lineage>
</organism>
<proteinExistence type="inferred from homology"/>